<dbReference type="Gramene" id="EFJ27854">
    <property type="protein sequence ID" value="EFJ27854"/>
    <property type="gene ID" value="SELMODRAFT_411824"/>
</dbReference>
<sequence>MQPSWSSIMAFMPGLIPDSASIASIVLATGHSPQLVELLQAFVDGLELFEVKVTCFSKPAITDELSPRIVLGTLDRMQEVLCGDSTTWKPHRAVLVETNVLASTKKVHLEVICSILWSPDVTLGIHSLNGVGEIVTTFSKGKTSRIPRPSFTLSSVKPFYERQWQARQARGSVEVVSDKEQHNDSLLQLVERSLDFKADLLVARDHRLNASMKHSITKTCSCHLTHTKHPLNLPSKGN</sequence>
<proteinExistence type="predicted"/>
<dbReference type="Proteomes" id="UP000001514">
    <property type="component" value="Unassembled WGS sequence"/>
</dbReference>
<dbReference type="InParanoid" id="D8RJ53"/>
<keyword evidence="2" id="KW-1185">Reference proteome</keyword>
<organism evidence="2">
    <name type="scientific">Selaginella moellendorffii</name>
    <name type="common">Spikemoss</name>
    <dbReference type="NCBI Taxonomy" id="88036"/>
    <lineage>
        <taxon>Eukaryota</taxon>
        <taxon>Viridiplantae</taxon>
        <taxon>Streptophyta</taxon>
        <taxon>Embryophyta</taxon>
        <taxon>Tracheophyta</taxon>
        <taxon>Lycopodiopsida</taxon>
        <taxon>Selaginellales</taxon>
        <taxon>Selaginellaceae</taxon>
        <taxon>Selaginella</taxon>
    </lineage>
</organism>
<dbReference type="KEGG" id="smo:SELMODRAFT_411824"/>
<dbReference type="EMBL" id="GL377581">
    <property type="protein sequence ID" value="EFJ27854.1"/>
    <property type="molecule type" value="Genomic_DNA"/>
</dbReference>
<gene>
    <name evidence="1" type="ORF">SELMODRAFT_411824</name>
</gene>
<dbReference type="HOGENOM" id="CLU_1167565_0_0_1"/>
<evidence type="ECO:0000313" key="2">
    <source>
        <dbReference type="Proteomes" id="UP000001514"/>
    </source>
</evidence>
<reference evidence="1 2" key="1">
    <citation type="journal article" date="2011" name="Science">
        <title>The Selaginella genome identifies genetic changes associated with the evolution of vascular plants.</title>
        <authorList>
            <person name="Banks J.A."/>
            <person name="Nishiyama T."/>
            <person name="Hasebe M."/>
            <person name="Bowman J.L."/>
            <person name="Gribskov M."/>
            <person name="dePamphilis C."/>
            <person name="Albert V.A."/>
            <person name="Aono N."/>
            <person name="Aoyama T."/>
            <person name="Ambrose B.A."/>
            <person name="Ashton N.W."/>
            <person name="Axtell M.J."/>
            <person name="Barker E."/>
            <person name="Barker M.S."/>
            <person name="Bennetzen J.L."/>
            <person name="Bonawitz N.D."/>
            <person name="Chapple C."/>
            <person name="Cheng C."/>
            <person name="Correa L.G."/>
            <person name="Dacre M."/>
            <person name="DeBarry J."/>
            <person name="Dreyer I."/>
            <person name="Elias M."/>
            <person name="Engstrom E.M."/>
            <person name="Estelle M."/>
            <person name="Feng L."/>
            <person name="Finet C."/>
            <person name="Floyd S.K."/>
            <person name="Frommer W.B."/>
            <person name="Fujita T."/>
            <person name="Gramzow L."/>
            <person name="Gutensohn M."/>
            <person name="Harholt J."/>
            <person name="Hattori M."/>
            <person name="Heyl A."/>
            <person name="Hirai T."/>
            <person name="Hiwatashi Y."/>
            <person name="Ishikawa M."/>
            <person name="Iwata M."/>
            <person name="Karol K.G."/>
            <person name="Koehler B."/>
            <person name="Kolukisaoglu U."/>
            <person name="Kubo M."/>
            <person name="Kurata T."/>
            <person name="Lalonde S."/>
            <person name="Li K."/>
            <person name="Li Y."/>
            <person name="Litt A."/>
            <person name="Lyons E."/>
            <person name="Manning G."/>
            <person name="Maruyama T."/>
            <person name="Michael T.P."/>
            <person name="Mikami K."/>
            <person name="Miyazaki S."/>
            <person name="Morinaga S."/>
            <person name="Murata T."/>
            <person name="Mueller-Roeber B."/>
            <person name="Nelson D.R."/>
            <person name="Obara M."/>
            <person name="Oguri Y."/>
            <person name="Olmstead R.G."/>
            <person name="Onodera N."/>
            <person name="Petersen B.L."/>
            <person name="Pils B."/>
            <person name="Prigge M."/>
            <person name="Rensing S.A."/>
            <person name="Riano-Pachon D.M."/>
            <person name="Roberts A.W."/>
            <person name="Sato Y."/>
            <person name="Scheller H.V."/>
            <person name="Schulz B."/>
            <person name="Schulz C."/>
            <person name="Shakirov E.V."/>
            <person name="Shibagaki N."/>
            <person name="Shinohara N."/>
            <person name="Shippen D.E."/>
            <person name="Soerensen I."/>
            <person name="Sotooka R."/>
            <person name="Sugimoto N."/>
            <person name="Sugita M."/>
            <person name="Sumikawa N."/>
            <person name="Tanurdzic M."/>
            <person name="Theissen G."/>
            <person name="Ulvskov P."/>
            <person name="Wakazuki S."/>
            <person name="Weng J.K."/>
            <person name="Willats W.W."/>
            <person name="Wipf D."/>
            <person name="Wolf P.G."/>
            <person name="Yang L."/>
            <person name="Zimmer A.D."/>
            <person name="Zhu Q."/>
            <person name="Mitros T."/>
            <person name="Hellsten U."/>
            <person name="Loque D."/>
            <person name="Otillar R."/>
            <person name="Salamov A."/>
            <person name="Schmutz J."/>
            <person name="Shapiro H."/>
            <person name="Lindquist E."/>
            <person name="Lucas S."/>
            <person name="Rokhsar D."/>
            <person name="Grigoriev I.V."/>
        </authorList>
    </citation>
    <scope>NUCLEOTIDE SEQUENCE [LARGE SCALE GENOMIC DNA]</scope>
</reference>
<evidence type="ECO:0000313" key="1">
    <source>
        <dbReference type="EMBL" id="EFJ27854.1"/>
    </source>
</evidence>
<accession>D8RJ53</accession>
<dbReference type="AlphaFoldDB" id="D8RJ53"/>
<name>D8RJ53_SELML</name>
<protein>
    <submittedName>
        <fullName evidence="1">Uncharacterized protein</fullName>
    </submittedName>
</protein>